<evidence type="ECO:0000313" key="3">
    <source>
        <dbReference type="Proteomes" id="UP001519460"/>
    </source>
</evidence>
<evidence type="ECO:0000313" key="2">
    <source>
        <dbReference type="EMBL" id="KAK7487011.1"/>
    </source>
</evidence>
<comment type="caution">
    <text evidence="2">The sequence shown here is derived from an EMBL/GenBank/DDBJ whole genome shotgun (WGS) entry which is preliminary data.</text>
</comment>
<protein>
    <submittedName>
        <fullName evidence="2">Uncharacterized protein</fullName>
    </submittedName>
</protein>
<gene>
    <name evidence="2" type="ORF">BaRGS_00021681</name>
</gene>
<dbReference type="EMBL" id="JACVVK020000170">
    <property type="protein sequence ID" value="KAK7487011.1"/>
    <property type="molecule type" value="Genomic_DNA"/>
</dbReference>
<reference evidence="2 3" key="1">
    <citation type="journal article" date="2023" name="Sci. Data">
        <title>Genome assembly of the Korean intertidal mud-creeper Batillaria attramentaria.</title>
        <authorList>
            <person name="Patra A.K."/>
            <person name="Ho P.T."/>
            <person name="Jun S."/>
            <person name="Lee S.J."/>
            <person name="Kim Y."/>
            <person name="Won Y.J."/>
        </authorList>
    </citation>
    <scope>NUCLEOTIDE SEQUENCE [LARGE SCALE GENOMIC DNA]</scope>
    <source>
        <strain evidence="2">Wonlab-2016</strain>
    </source>
</reference>
<dbReference type="AlphaFoldDB" id="A0ABD0KJ49"/>
<feature type="non-terminal residue" evidence="2">
    <location>
        <position position="74"/>
    </location>
</feature>
<feature type="non-terminal residue" evidence="2">
    <location>
        <position position="1"/>
    </location>
</feature>
<name>A0ABD0KJ49_9CAEN</name>
<proteinExistence type="predicted"/>
<feature type="region of interest" description="Disordered" evidence="1">
    <location>
        <begin position="1"/>
        <end position="30"/>
    </location>
</feature>
<organism evidence="2 3">
    <name type="scientific">Batillaria attramentaria</name>
    <dbReference type="NCBI Taxonomy" id="370345"/>
    <lineage>
        <taxon>Eukaryota</taxon>
        <taxon>Metazoa</taxon>
        <taxon>Spiralia</taxon>
        <taxon>Lophotrochozoa</taxon>
        <taxon>Mollusca</taxon>
        <taxon>Gastropoda</taxon>
        <taxon>Caenogastropoda</taxon>
        <taxon>Sorbeoconcha</taxon>
        <taxon>Cerithioidea</taxon>
        <taxon>Batillariidae</taxon>
        <taxon>Batillaria</taxon>
    </lineage>
</organism>
<keyword evidence="3" id="KW-1185">Reference proteome</keyword>
<evidence type="ECO:0000256" key="1">
    <source>
        <dbReference type="SAM" id="MobiDB-lite"/>
    </source>
</evidence>
<feature type="compositionally biased region" description="Basic and acidic residues" evidence="1">
    <location>
        <begin position="8"/>
        <end position="19"/>
    </location>
</feature>
<sequence length="74" mass="8949">LVTTPRENAPERVRPEPETRKHRTRHPMGFPFLPTAVKMRIRRFTEREIEAYVAVRRDLWAGLRRLAFRYFSPD</sequence>
<accession>A0ABD0KJ49</accession>
<dbReference type="Proteomes" id="UP001519460">
    <property type="component" value="Unassembled WGS sequence"/>
</dbReference>